<organism evidence="1 2">
    <name type="scientific">Archangium gephyra</name>
    <dbReference type="NCBI Taxonomy" id="48"/>
    <lineage>
        <taxon>Bacteria</taxon>
        <taxon>Pseudomonadati</taxon>
        <taxon>Myxococcota</taxon>
        <taxon>Myxococcia</taxon>
        <taxon>Myxococcales</taxon>
        <taxon>Cystobacterineae</taxon>
        <taxon>Archangiaceae</taxon>
        <taxon>Archangium</taxon>
    </lineage>
</organism>
<dbReference type="EMBL" id="QFQP01000088">
    <property type="protein sequence ID" value="PZR03463.1"/>
    <property type="molecule type" value="Genomic_DNA"/>
</dbReference>
<protein>
    <submittedName>
        <fullName evidence="1">Uncharacterized protein</fullName>
    </submittedName>
</protein>
<gene>
    <name evidence="1" type="ORF">DI536_35975</name>
</gene>
<evidence type="ECO:0000313" key="1">
    <source>
        <dbReference type="EMBL" id="PZR03463.1"/>
    </source>
</evidence>
<name>A0A2W5SRM0_9BACT</name>
<accession>A0A2W5SRM0</accession>
<dbReference type="AlphaFoldDB" id="A0A2W5SRM0"/>
<dbReference type="Proteomes" id="UP000249061">
    <property type="component" value="Unassembled WGS sequence"/>
</dbReference>
<evidence type="ECO:0000313" key="2">
    <source>
        <dbReference type="Proteomes" id="UP000249061"/>
    </source>
</evidence>
<reference evidence="1 2" key="1">
    <citation type="submission" date="2017-08" db="EMBL/GenBank/DDBJ databases">
        <title>Infants hospitalized years apart are colonized by the same room-sourced microbial strains.</title>
        <authorList>
            <person name="Brooks B."/>
            <person name="Olm M.R."/>
            <person name="Firek B.A."/>
            <person name="Baker R."/>
            <person name="Thomas B.C."/>
            <person name="Morowitz M.J."/>
            <person name="Banfield J.F."/>
        </authorList>
    </citation>
    <scope>NUCLEOTIDE SEQUENCE [LARGE SCALE GENOMIC DNA]</scope>
    <source>
        <strain evidence="1">S2_003_000_R2_14</strain>
    </source>
</reference>
<proteinExistence type="predicted"/>
<comment type="caution">
    <text evidence="1">The sequence shown here is derived from an EMBL/GenBank/DDBJ whole genome shotgun (WGS) entry which is preliminary data.</text>
</comment>
<sequence length="100" mass="10810">MEAALTEAVGELAAETANRTNTAAIFGADELTTEEAARNARLLNNLRASRAGTASSRFGEYLDAVRARRNAEWMATPEAREGFAEYMTELVCPATITSPR</sequence>